<feature type="compositionally biased region" description="Polar residues" evidence="1">
    <location>
        <begin position="173"/>
        <end position="183"/>
    </location>
</feature>
<proteinExistence type="predicted"/>
<dbReference type="AlphaFoldDB" id="A0A9D4NS04"/>
<protein>
    <submittedName>
        <fullName evidence="3">Uncharacterized protein</fullName>
    </submittedName>
</protein>
<comment type="caution">
    <text evidence="3">The sequence shown here is derived from an EMBL/GenBank/DDBJ whole genome shotgun (WGS) entry which is preliminary data.</text>
</comment>
<dbReference type="EMBL" id="SDOV01000009">
    <property type="protein sequence ID" value="KAH7637261.1"/>
    <property type="molecule type" value="Genomic_DNA"/>
</dbReference>
<sequence>MIHIATTTNANDAMMLTLKTLKRDPSPFEYKVLEDCSHQANYTMFEKIYEDLSELCYCLREIMKKCVKDFCIKNDKNELLEICKLSEYYSDIQFICSSKGKAPWVDKLSADFCLHLPSSTGLPIWIKIIIAILCIVLLLSGASFIWHHYSTGGRSTIQRSKRRKSRRQSQRQEMSISASNSRAKSMRSKTISSSKKKMSGI</sequence>
<gene>
    <name evidence="3" type="ORF">HUG17_7467</name>
</gene>
<keyword evidence="2" id="KW-0812">Transmembrane</keyword>
<evidence type="ECO:0000256" key="1">
    <source>
        <dbReference type="SAM" id="MobiDB-lite"/>
    </source>
</evidence>
<accession>A0A9D4NS04</accession>
<evidence type="ECO:0000256" key="2">
    <source>
        <dbReference type="SAM" id="Phobius"/>
    </source>
</evidence>
<feature type="compositionally biased region" description="Basic residues" evidence="1">
    <location>
        <begin position="159"/>
        <end position="169"/>
    </location>
</feature>
<organism evidence="3">
    <name type="scientific">Dermatophagoides farinae</name>
    <name type="common">American house dust mite</name>
    <dbReference type="NCBI Taxonomy" id="6954"/>
    <lineage>
        <taxon>Eukaryota</taxon>
        <taxon>Metazoa</taxon>
        <taxon>Ecdysozoa</taxon>
        <taxon>Arthropoda</taxon>
        <taxon>Chelicerata</taxon>
        <taxon>Arachnida</taxon>
        <taxon>Acari</taxon>
        <taxon>Acariformes</taxon>
        <taxon>Sarcoptiformes</taxon>
        <taxon>Astigmata</taxon>
        <taxon>Psoroptidia</taxon>
        <taxon>Analgoidea</taxon>
        <taxon>Pyroglyphidae</taxon>
        <taxon>Dermatophagoidinae</taxon>
        <taxon>Dermatophagoides</taxon>
    </lineage>
</organism>
<reference evidence="3" key="2">
    <citation type="journal article" date="2021" name="World Allergy Organ. J.">
        <title>Chromosome-level assembly of Dermatophagoides farinae genome and transcriptome reveals two novel allergens Der f 37 and Der f 39.</title>
        <authorList>
            <person name="Chen J."/>
            <person name="Cai Z."/>
            <person name="Fan D."/>
            <person name="Hu J."/>
            <person name="Hou Y."/>
            <person name="He Y."/>
            <person name="Zhang Z."/>
            <person name="Zhao Z."/>
            <person name="Gao P."/>
            <person name="Hu W."/>
            <person name="Sun J."/>
            <person name="Li J."/>
            <person name="Ji K."/>
        </authorList>
    </citation>
    <scope>NUCLEOTIDE SEQUENCE</scope>
    <source>
        <strain evidence="3">JKM2019</strain>
    </source>
</reference>
<keyword evidence="2" id="KW-0472">Membrane</keyword>
<evidence type="ECO:0000313" key="3">
    <source>
        <dbReference type="EMBL" id="KAH7637261.1"/>
    </source>
</evidence>
<name>A0A9D4NS04_DERFA</name>
<dbReference type="Proteomes" id="UP000828236">
    <property type="component" value="Unassembled WGS sequence"/>
</dbReference>
<feature type="region of interest" description="Disordered" evidence="1">
    <location>
        <begin position="156"/>
        <end position="201"/>
    </location>
</feature>
<reference evidence="3" key="1">
    <citation type="submission" date="2020-06" db="EMBL/GenBank/DDBJ databases">
        <authorList>
            <person name="Ji K."/>
            <person name="Li J."/>
        </authorList>
    </citation>
    <scope>NUCLEOTIDE SEQUENCE</scope>
    <source>
        <strain evidence="3">JKM2019</strain>
        <tissue evidence="3">Whole body</tissue>
    </source>
</reference>
<keyword evidence="2" id="KW-1133">Transmembrane helix</keyword>
<feature type="transmembrane region" description="Helical" evidence="2">
    <location>
        <begin position="124"/>
        <end position="146"/>
    </location>
</feature>